<dbReference type="AlphaFoldDB" id="A0A8S4P1R8"/>
<proteinExistence type="predicted"/>
<evidence type="ECO:0000313" key="3">
    <source>
        <dbReference type="Proteomes" id="UP000749559"/>
    </source>
</evidence>
<organism evidence="2 3">
    <name type="scientific">Owenia fusiformis</name>
    <name type="common">Polychaete worm</name>
    <dbReference type="NCBI Taxonomy" id="6347"/>
    <lineage>
        <taxon>Eukaryota</taxon>
        <taxon>Metazoa</taxon>
        <taxon>Spiralia</taxon>
        <taxon>Lophotrochozoa</taxon>
        <taxon>Annelida</taxon>
        <taxon>Polychaeta</taxon>
        <taxon>Sedentaria</taxon>
        <taxon>Canalipalpata</taxon>
        <taxon>Sabellida</taxon>
        <taxon>Oweniida</taxon>
        <taxon>Oweniidae</taxon>
        <taxon>Owenia</taxon>
    </lineage>
</organism>
<sequence length="319" mass="36683">MTTLGKKKSVQQLPEQTMTKAEIAECIFDKTTKGWRGTTNMTATAVTKFSKLRKNKEKQMAQQDKEKSRFKMKQIDDDYNVDLDNDENDSDVSVSEDVVNEVPVVTRPFSGNKKDVDESGSLKYASWRCPGVYKPERVKDFEFEKPEPQFSSASFTSPAQQVLRLGKVIEQKEKDIDYLRDALFKSQRENYKLCKQIEGYSGKDYDSLKKENLILKEQLTRVMRENARLHGEKYKDTNHIFHKLKIEEKLEEQYGVKNKNIPKPKIAKTLYDEDTVNLENTRNLNSSKDGSNSSIDNLNTSHRSNTSPGNRSKNISGLK</sequence>
<feature type="compositionally biased region" description="Basic and acidic residues" evidence="1">
    <location>
        <begin position="57"/>
        <end position="72"/>
    </location>
</feature>
<evidence type="ECO:0000256" key="1">
    <source>
        <dbReference type="SAM" id="MobiDB-lite"/>
    </source>
</evidence>
<feature type="region of interest" description="Disordered" evidence="1">
    <location>
        <begin position="281"/>
        <end position="319"/>
    </location>
</feature>
<gene>
    <name evidence="2" type="ORF">OFUS_LOCUS13826</name>
</gene>
<dbReference type="Proteomes" id="UP000749559">
    <property type="component" value="Unassembled WGS sequence"/>
</dbReference>
<reference evidence="2" key="1">
    <citation type="submission" date="2022-03" db="EMBL/GenBank/DDBJ databases">
        <authorList>
            <person name="Martin C."/>
        </authorList>
    </citation>
    <scope>NUCLEOTIDE SEQUENCE</scope>
</reference>
<name>A0A8S4P1R8_OWEFU</name>
<feature type="region of interest" description="Disordered" evidence="1">
    <location>
        <begin position="53"/>
        <end position="72"/>
    </location>
</feature>
<protein>
    <submittedName>
        <fullName evidence="2">Uncharacterized protein</fullName>
    </submittedName>
</protein>
<keyword evidence="3" id="KW-1185">Reference proteome</keyword>
<comment type="caution">
    <text evidence="2">The sequence shown here is derived from an EMBL/GenBank/DDBJ whole genome shotgun (WGS) entry which is preliminary data.</text>
</comment>
<dbReference type="OrthoDB" id="6084997at2759"/>
<accession>A0A8S4P1R8</accession>
<dbReference type="EMBL" id="CAIIXF020000007">
    <property type="protein sequence ID" value="CAH1788263.1"/>
    <property type="molecule type" value="Genomic_DNA"/>
</dbReference>
<evidence type="ECO:0000313" key="2">
    <source>
        <dbReference type="EMBL" id="CAH1788263.1"/>
    </source>
</evidence>